<dbReference type="Proteomes" id="UP000256310">
    <property type="component" value="Unassembled WGS sequence"/>
</dbReference>
<accession>A0A3D9FIB3</accession>
<evidence type="ECO:0000313" key="3">
    <source>
        <dbReference type="Proteomes" id="UP000256310"/>
    </source>
</evidence>
<protein>
    <submittedName>
        <fullName evidence="2">Uncharacterized protein</fullName>
    </submittedName>
</protein>
<dbReference type="PROSITE" id="PS51257">
    <property type="entry name" value="PROKAR_LIPOPROTEIN"/>
    <property type="match status" value="1"/>
</dbReference>
<name>A0A3D9FIB3_9SPHN</name>
<reference evidence="2 3" key="1">
    <citation type="submission" date="2018-07" db="EMBL/GenBank/DDBJ databases">
        <title>Genomic Encyclopedia of Type Strains, Phase IV (KMG-IV): sequencing the most valuable type-strain genomes for metagenomic binning, comparative biology and taxonomic classification.</title>
        <authorList>
            <person name="Goeker M."/>
        </authorList>
    </citation>
    <scope>NUCLEOTIDE SEQUENCE [LARGE SCALE GENOMIC DNA]</scope>
    <source>
        <strain evidence="2 3">DSM 26725</strain>
    </source>
</reference>
<sequence length="137" mass="14042">MSGRILSSRRSFLSRVGATTTIGLLACSRPARAMQHSDNDRGQYADPPGRPGRDYGRTGITDSDGGEFADAAGHGRGAQSRSGVTDSDGGRLADPAGNGRGERGHSGFSDSDSGRCADPAGYGRGGTRSRCPDTGIP</sequence>
<feature type="region of interest" description="Disordered" evidence="1">
    <location>
        <begin position="28"/>
        <end position="137"/>
    </location>
</feature>
<dbReference type="InterPro" id="IPR006311">
    <property type="entry name" value="TAT_signal"/>
</dbReference>
<organism evidence="2 3">
    <name type="scientific">Parasphingopyxis lamellibrachiae</name>
    <dbReference type="NCBI Taxonomy" id="680125"/>
    <lineage>
        <taxon>Bacteria</taxon>
        <taxon>Pseudomonadati</taxon>
        <taxon>Pseudomonadota</taxon>
        <taxon>Alphaproteobacteria</taxon>
        <taxon>Sphingomonadales</taxon>
        <taxon>Sphingomonadaceae</taxon>
        <taxon>Parasphingopyxis</taxon>
    </lineage>
</organism>
<evidence type="ECO:0000256" key="1">
    <source>
        <dbReference type="SAM" id="MobiDB-lite"/>
    </source>
</evidence>
<evidence type="ECO:0000313" key="2">
    <source>
        <dbReference type="EMBL" id="RED16826.1"/>
    </source>
</evidence>
<dbReference type="AlphaFoldDB" id="A0A3D9FIB3"/>
<dbReference type="RefSeq" id="WP_147297656.1">
    <property type="nucleotide sequence ID" value="NZ_QRDP01000004.1"/>
</dbReference>
<comment type="caution">
    <text evidence="2">The sequence shown here is derived from an EMBL/GenBank/DDBJ whole genome shotgun (WGS) entry which is preliminary data.</text>
</comment>
<proteinExistence type="predicted"/>
<dbReference type="EMBL" id="QRDP01000004">
    <property type="protein sequence ID" value="RED16826.1"/>
    <property type="molecule type" value="Genomic_DNA"/>
</dbReference>
<dbReference type="PROSITE" id="PS51318">
    <property type="entry name" value="TAT"/>
    <property type="match status" value="1"/>
</dbReference>
<gene>
    <name evidence="2" type="ORF">DFR46_1858</name>
</gene>
<keyword evidence="3" id="KW-1185">Reference proteome</keyword>